<sequence>MCYYCADIYFLLEYTVFSKFALYIFLNDSISCLVLLAASSISSLILIKHLQICLKFGFHIRINKKNLIYFCLFSSLICLFESFPNHLYRFVMKAMHHHIRILSLSCFVCLGLFWKFPISSFQFEYSNHCALVSFPLILHPFVLFFIILYHIFIRIIQVLSQFRANIRYLILKRSLCSRILEYWNSKFLITLYKFIFSFNKYLFFIWQYEVYDQFYDAQNDQIKLKLLNKLFNNLFISLSGVNIA</sequence>
<feature type="transmembrane region" description="Helical" evidence="1">
    <location>
        <begin position="130"/>
        <end position="152"/>
    </location>
</feature>
<feature type="transmembrane region" description="Helical" evidence="1">
    <location>
        <begin position="67"/>
        <end position="87"/>
    </location>
</feature>
<dbReference type="AlphaFoldDB" id="A0A3M7P9R8"/>
<feature type="transmembrane region" description="Helical" evidence="1">
    <location>
        <begin position="20"/>
        <end position="47"/>
    </location>
</feature>
<feature type="transmembrane region" description="Helical" evidence="1">
    <location>
        <begin position="99"/>
        <end position="118"/>
    </location>
</feature>
<proteinExistence type="predicted"/>
<keyword evidence="1" id="KW-0472">Membrane</keyword>
<accession>A0A3M7P9R8</accession>
<keyword evidence="1" id="KW-0812">Transmembrane</keyword>
<evidence type="ECO:0000256" key="1">
    <source>
        <dbReference type="SAM" id="Phobius"/>
    </source>
</evidence>
<dbReference type="EMBL" id="REGN01012341">
    <property type="protein sequence ID" value="RMZ95773.1"/>
    <property type="molecule type" value="Genomic_DNA"/>
</dbReference>
<gene>
    <name evidence="2" type="ORF">BpHYR1_039457</name>
</gene>
<dbReference type="Proteomes" id="UP000276133">
    <property type="component" value="Unassembled WGS sequence"/>
</dbReference>
<reference evidence="2 3" key="1">
    <citation type="journal article" date="2018" name="Sci. Rep.">
        <title>Genomic signatures of local adaptation to the degree of environmental predictability in rotifers.</title>
        <authorList>
            <person name="Franch-Gras L."/>
            <person name="Hahn C."/>
            <person name="Garcia-Roger E.M."/>
            <person name="Carmona M.J."/>
            <person name="Serra M."/>
            <person name="Gomez A."/>
        </authorList>
    </citation>
    <scope>NUCLEOTIDE SEQUENCE [LARGE SCALE GENOMIC DNA]</scope>
    <source>
        <strain evidence="2">HYR1</strain>
    </source>
</reference>
<name>A0A3M7P9R8_BRAPC</name>
<evidence type="ECO:0000313" key="3">
    <source>
        <dbReference type="Proteomes" id="UP000276133"/>
    </source>
</evidence>
<organism evidence="2 3">
    <name type="scientific">Brachionus plicatilis</name>
    <name type="common">Marine rotifer</name>
    <name type="synonym">Brachionus muelleri</name>
    <dbReference type="NCBI Taxonomy" id="10195"/>
    <lineage>
        <taxon>Eukaryota</taxon>
        <taxon>Metazoa</taxon>
        <taxon>Spiralia</taxon>
        <taxon>Gnathifera</taxon>
        <taxon>Rotifera</taxon>
        <taxon>Eurotatoria</taxon>
        <taxon>Monogononta</taxon>
        <taxon>Pseudotrocha</taxon>
        <taxon>Ploima</taxon>
        <taxon>Brachionidae</taxon>
        <taxon>Brachionus</taxon>
    </lineage>
</organism>
<comment type="caution">
    <text evidence="2">The sequence shown here is derived from an EMBL/GenBank/DDBJ whole genome shotgun (WGS) entry which is preliminary data.</text>
</comment>
<evidence type="ECO:0000313" key="2">
    <source>
        <dbReference type="EMBL" id="RMZ95773.1"/>
    </source>
</evidence>
<protein>
    <submittedName>
        <fullName evidence="2">Uncharacterized protein</fullName>
    </submittedName>
</protein>
<keyword evidence="1" id="KW-1133">Transmembrane helix</keyword>
<keyword evidence="3" id="KW-1185">Reference proteome</keyword>